<feature type="region of interest" description="Disordered" evidence="1">
    <location>
        <begin position="193"/>
        <end position="215"/>
    </location>
</feature>
<feature type="compositionally biased region" description="Polar residues" evidence="1">
    <location>
        <begin position="195"/>
        <end position="215"/>
    </location>
</feature>
<proteinExistence type="predicted"/>
<accession>A0A6C0BUW2</accession>
<evidence type="ECO:0000313" key="2">
    <source>
        <dbReference type="EMBL" id="QHS95832.1"/>
    </source>
</evidence>
<dbReference type="AlphaFoldDB" id="A0A6C0BUW2"/>
<organism evidence="2">
    <name type="scientific">viral metagenome</name>
    <dbReference type="NCBI Taxonomy" id="1070528"/>
    <lineage>
        <taxon>unclassified sequences</taxon>
        <taxon>metagenomes</taxon>
        <taxon>organismal metagenomes</taxon>
    </lineage>
</organism>
<evidence type="ECO:0000256" key="1">
    <source>
        <dbReference type="SAM" id="MobiDB-lite"/>
    </source>
</evidence>
<reference evidence="2" key="1">
    <citation type="journal article" date="2020" name="Nature">
        <title>Giant virus diversity and host interactions through global metagenomics.</title>
        <authorList>
            <person name="Schulz F."/>
            <person name="Roux S."/>
            <person name="Paez-Espino D."/>
            <person name="Jungbluth S."/>
            <person name="Walsh D.A."/>
            <person name="Denef V.J."/>
            <person name="McMahon K.D."/>
            <person name="Konstantinidis K.T."/>
            <person name="Eloe-Fadrosh E.A."/>
            <person name="Kyrpides N.C."/>
            <person name="Woyke T."/>
        </authorList>
    </citation>
    <scope>NUCLEOTIDE SEQUENCE</scope>
    <source>
        <strain evidence="2">GVMAG-M-3300018868-6</strain>
    </source>
</reference>
<protein>
    <submittedName>
        <fullName evidence="2">Uncharacterized protein</fullName>
    </submittedName>
</protein>
<name>A0A6C0BUW2_9ZZZZ</name>
<sequence length="215" mass="25191">MERLKSFANKHRISSSLNNLLGTENQQQQYHYIADFDKVSEEECILLDKKNNDIYKKNCDLYRHMIEKMKRQNALFTIENPPAAPEQPNNYSKLMCYKMRNVEKNVRLQTFAVMYLLEVGHTVTYYKTSDGGENEFEPHEAIELCERQFGDNINNLFKRHQENKMNTMKKSKSINIPPTYDDMRAVASAPPLYPQQLSSSAPPANRNYFNYSDNK</sequence>
<dbReference type="EMBL" id="MN739258">
    <property type="protein sequence ID" value="QHS95832.1"/>
    <property type="molecule type" value="Genomic_DNA"/>
</dbReference>